<dbReference type="EMBL" id="CP042425">
    <property type="protein sequence ID" value="QEL19333.1"/>
    <property type="molecule type" value="Genomic_DNA"/>
</dbReference>
<dbReference type="RefSeq" id="WP_149113733.1">
    <property type="nucleotide sequence ID" value="NZ_CP042425.1"/>
</dbReference>
<dbReference type="KEGG" id="lrs:PX52LOC_06401"/>
<dbReference type="InterPro" id="IPR042302">
    <property type="entry name" value="E1_FCCH_sf"/>
</dbReference>
<protein>
    <submittedName>
        <fullName evidence="1">Uncharacterized protein</fullName>
    </submittedName>
</protein>
<dbReference type="OrthoDB" id="5438497at2"/>
<dbReference type="GO" id="GO:0016788">
    <property type="term" value="F:hydrolase activity, acting on ester bonds"/>
    <property type="evidence" value="ECO:0007669"/>
    <property type="project" value="UniProtKB-ARBA"/>
</dbReference>
<accession>A0A5C1AMK1</accession>
<reference evidence="2" key="1">
    <citation type="submission" date="2019-08" db="EMBL/GenBank/DDBJ databases">
        <title>Limnoglobus roseus gen. nov., sp. nov., a novel freshwater planctomycete with a giant genome from the family Gemmataceae.</title>
        <authorList>
            <person name="Kulichevskaya I.S."/>
            <person name="Naumoff D.G."/>
            <person name="Miroshnikov K."/>
            <person name="Ivanova A."/>
            <person name="Philippov D.A."/>
            <person name="Hakobyan A."/>
            <person name="Rijpstra I.C."/>
            <person name="Sinninghe Damste J.S."/>
            <person name="Liesack W."/>
            <person name="Dedysh S.N."/>
        </authorList>
    </citation>
    <scope>NUCLEOTIDE SEQUENCE [LARGE SCALE GENOMIC DNA]</scope>
    <source>
        <strain evidence="2">PX52</strain>
    </source>
</reference>
<dbReference type="InterPro" id="IPR036514">
    <property type="entry name" value="SGNH_hydro_sf"/>
</dbReference>
<organism evidence="1 2">
    <name type="scientific">Limnoglobus roseus</name>
    <dbReference type="NCBI Taxonomy" id="2598579"/>
    <lineage>
        <taxon>Bacteria</taxon>
        <taxon>Pseudomonadati</taxon>
        <taxon>Planctomycetota</taxon>
        <taxon>Planctomycetia</taxon>
        <taxon>Gemmatales</taxon>
        <taxon>Gemmataceae</taxon>
        <taxon>Limnoglobus</taxon>
    </lineage>
</organism>
<dbReference type="Proteomes" id="UP000324974">
    <property type="component" value="Chromosome"/>
</dbReference>
<dbReference type="Gene3D" id="3.40.50.1110">
    <property type="entry name" value="SGNH hydrolase"/>
    <property type="match status" value="1"/>
</dbReference>
<dbReference type="SUPFAM" id="SSF52266">
    <property type="entry name" value="SGNH hydrolase"/>
    <property type="match status" value="1"/>
</dbReference>
<evidence type="ECO:0000313" key="1">
    <source>
        <dbReference type="EMBL" id="QEL19333.1"/>
    </source>
</evidence>
<sequence>MSLLLMMDTTGGAGSGTGRVAAANNSNLPYIFSTAANWCHHGATTHVTGPEAVTEMELFFLNGMMVVNGEVDAYYDFTIRSSVFYNGVFYPAYSALNPAARDISVAKNWGLARFKVPGLSIPPATRFIVYNRRVANDSATAQANVSAITNANPCVVTCTGHSFLAGQQVQFDSVGGTTQLNYSTNGNTIYTVANPTANTFELRNAANTVNINSTAYGVYTSGGTASRQYNVITNTSGIRARQDGIINATSSVNDFTLGVGLAYGARAGTPVISSGGVASCPVAAAGQGYLSGISMGAWYGAAGAGGAGATMPGSGASGFGTPTAGAITSITPTSPGTGQSSGNPPMITLGGGGSGNCFGIGDQATYGPCLISGKTAGAKKGLILLGDSNDAGYSAADGTGDLNGSHGVLEQKLAGTRGIWKLCRAGESAAGWNSNNTRQLALIDAVAATGVQIGDVIVGFGTNDFNSGSNLATVEAQLTTVINTIKGKGAKKVFIRTLPPFTTSSDAFTTTANQTAGNTAYGAGGDVLTFNSRLRSSTGIANDGILDVAIQVADGTTAWKWRVAGTFPLGAASATAFSDDGVHYNKAAGIPYAVNNLDVSALA</sequence>
<evidence type="ECO:0000313" key="2">
    <source>
        <dbReference type="Proteomes" id="UP000324974"/>
    </source>
</evidence>
<gene>
    <name evidence="1" type="ORF">PX52LOC_06401</name>
</gene>
<dbReference type="Gene3D" id="2.40.30.180">
    <property type="entry name" value="Ubiquitin-activating enzyme E1, FCCH domain"/>
    <property type="match status" value="1"/>
</dbReference>
<name>A0A5C1AMK1_9BACT</name>
<keyword evidence="2" id="KW-1185">Reference proteome</keyword>
<proteinExistence type="predicted"/>
<dbReference type="AlphaFoldDB" id="A0A5C1AMK1"/>